<organism evidence="1 2">
    <name type="scientific">Plutella xylostella</name>
    <name type="common">Diamondback moth</name>
    <name type="synonym">Plutella maculipennis</name>
    <dbReference type="NCBI Taxonomy" id="51655"/>
    <lineage>
        <taxon>Eukaryota</taxon>
        <taxon>Metazoa</taxon>
        <taxon>Ecdysozoa</taxon>
        <taxon>Arthropoda</taxon>
        <taxon>Hexapoda</taxon>
        <taxon>Insecta</taxon>
        <taxon>Pterygota</taxon>
        <taxon>Neoptera</taxon>
        <taxon>Endopterygota</taxon>
        <taxon>Lepidoptera</taxon>
        <taxon>Glossata</taxon>
        <taxon>Ditrysia</taxon>
        <taxon>Yponomeutoidea</taxon>
        <taxon>Plutellidae</taxon>
        <taxon>Plutella</taxon>
    </lineage>
</organism>
<reference evidence="1 2" key="1">
    <citation type="submission" date="2021-06" db="EMBL/GenBank/DDBJ databases">
        <title>A haploid diamondback moth (Plutella xylostella L.) genome assembly resolves 31 chromosomes and identifies a diamide resistance mutation.</title>
        <authorList>
            <person name="Ward C.M."/>
            <person name="Perry K.D."/>
            <person name="Baker G."/>
            <person name="Powis K."/>
            <person name="Heckel D.G."/>
            <person name="Baxter S.W."/>
        </authorList>
    </citation>
    <scope>NUCLEOTIDE SEQUENCE [LARGE SCALE GENOMIC DNA]</scope>
    <source>
        <strain evidence="1 2">LV</strain>
        <tissue evidence="1">Single pupa</tissue>
    </source>
</reference>
<keyword evidence="2" id="KW-1185">Reference proteome</keyword>
<gene>
    <name evidence="1" type="ORF">JYU34_002957</name>
</gene>
<name>A0ABQ7R3J1_PLUXY</name>
<accession>A0ABQ7R3J1</accession>
<evidence type="ECO:0000313" key="1">
    <source>
        <dbReference type="EMBL" id="KAG7311873.1"/>
    </source>
</evidence>
<sequence>MLAIVASVPAGRLRTRERHVSAHRALRHAAHLLAVIKGVSLETRAGAARDVLDKTTSRKARGSAHRALRHAAHLLAVIKGVSLETRAAAARDVLDKVTSFKYRQKKRQAMKED</sequence>
<dbReference type="Proteomes" id="UP000823941">
    <property type="component" value="Chromosome 4"/>
</dbReference>
<dbReference type="EMBL" id="JAHIBW010000004">
    <property type="protein sequence ID" value="KAG7311873.1"/>
    <property type="molecule type" value="Genomic_DNA"/>
</dbReference>
<evidence type="ECO:0000313" key="2">
    <source>
        <dbReference type="Proteomes" id="UP000823941"/>
    </source>
</evidence>
<proteinExistence type="predicted"/>
<comment type="caution">
    <text evidence="1">The sequence shown here is derived from an EMBL/GenBank/DDBJ whole genome shotgun (WGS) entry which is preliminary data.</text>
</comment>
<protein>
    <submittedName>
        <fullName evidence="1">Uncharacterized protein</fullName>
    </submittedName>
</protein>